<dbReference type="Proteomes" id="UP001355056">
    <property type="component" value="Unassembled WGS sequence"/>
</dbReference>
<keyword evidence="1" id="KW-0812">Transmembrane</keyword>
<protein>
    <submittedName>
        <fullName evidence="2">Uncharacterized protein</fullName>
    </submittedName>
</protein>
<dbReference type="RefSeq" id="WP_332616194.1">
    <property type="nucleotide sequence ID" value="NZ_JAXGFP010000003.1"/>
</dbReference>
<evidence type="ECO:0000313" key="3">
    <source>
        <dbReference type="Proteomes" id="UP001355056"/>
    </source>
</evidence>
<proteinExistence type="predicted"/>
<accession>A0ABU7YY12</accession>
<comment type="caution">
    <text evidence="2">The sequence shown here is derived from an EMBL/GenBank/DDBJ whole genome shotgun (WGS) entry which is preliminary data.</text>
</comment>
<keyword evidence="3" id="KW-1185">Reference proteome</keyword>
<feature type="transmembrane region" description="Helical" evidence="1">
    <location>
        <begin position="24"/>
        <end position="45"/>
    </location>
</feature>
<keyword evidence="1" id="KW-1133">Transmembrane helix</keyword>
<gene>
    <name evidence="2" type="ORF">SNE34_07440</name>
</gene>
<evidence type="ECO:0000256" key="1">
    <source>
        <dbReference type="SAM" id="Phobius"/>
    </source>
</evidence>
<name>A0ABU7YY12_9GAMM</name>
<reference evidence="2 3" key="1">
    <citation type="journal article" date="2016" name="Int. J. Syst. Evol. Microbiol.">
        <title>Lysobacter erysipheiresistens sp. nov., an antagonist of powdery mildew, isolated from tobacco-cultivated soil.</title>
        <authorList>
            <person name="Xie B."/>
            <person name="Li T."/>
            <person name="Lin X."/>
            <person name="Wang C.J."/>
            <person name="Chen Y.J."/>
            <person name="Liu W.J."/>
            <person name="Zhao Z.W."/>
        </authorList>
    </citation>
    <scope>NUCLEOTIDE SEQUENCE [LARGE SCALE GENOMIC DNA]</scope>
    <source>
        <strain evidence="2 3">RS-LYSO-3</strain>
    </source>
</reference>
<keyword evidence="1" id="KW-0472">Membrane</keyword>
<sequence length="84" mass="9288">MPWLMFLFAVAALLVAFKTTSMALLLACLLVALVLVVTGVMQLLARRIDSRSRDAGLMLDPDELRRLREQAEARASVDPFDRAG</sequence>
<evidence type="ECO:0000313" key="2">
    <source>
        <dbReference type="EMBL" id="MEG3183840.1"/>
    </source>
</evidence>
<organism evidence="2 3">
    <name type="scientific">Novilysobacter erysipheiresistens</name>
    <dbReference type="NCBI Taxonomy" id="1749332"/>
    <lineage>
        <taxon>Bacteria</taxon>
        <taxon>Pseudomonadati</taxon>
        <taxon>Pseudomonadota</taxon>
        <taxon>Gammaproteobacteria</taxon>
        <taxon>Lysobacterales</taxon>
        <taxon>Lysobacteraceae</taxon>
        <taxon>Novilysobacter</taxon>
    </lineage>
</organism>
<dbReference type="EMBL" id="JAXGFP010000003">
    <property type="protein sequence ID" value="MEG3183840.1"/>
    <property type="molecule type" value="Genomic_DNA"/>
</dbReference>